<dbReference type="PANTHER" id="PTHR21090:SF5">
    <property type="entry name" value="PENTAFUNCTIONAL AROM POLYPEPTIDE"/>
    <property type="match status" value="1"/>
</dbReference>
<feature type="binding site" evidence="9">
    <location>
        <position position="122"/>
    </location>
    <ligand>
        <name>phosphoenolpyruvate</name>
        <dbReference type="ChEBI" id="CHEBI:58702"/>
    </ligand>
</feature>
<keyword evidence="6 9" id="KW-0808">Transferase</keyword>
<evidence type="ECO:0000256" key="7">
    <source>
        <dbReference type="ARBA" id="ARBA00023141"/>
    </source>
</evidence>
<keyword evidence="4 9" id="KW-0963">Cytoplasm</keyword>
<reference evidence="11 12" key="2">
    <citation type="journal article" date="2010" name="Stand. Genomic Sci.">
        <title>Complete genome sequence of Syntrophothermus lipocalidus type strain (TGB-C1).</title>
        <authorList>
            <person name="Djao O.D."/>
            <person name="Zhang X."/>
            <person name="Lucas S."/>
            <person name="Lapidus A."/>
            <person name="Del Rio T.G."/>
            <person name="Nolan M."/>
            <person name="Tice H."/>
            <person name="Cheng J.F."/>
            <person name="Han C."/>
            <person name="Tapia R."/>
            <person name="Goodwin L."/>
            <person name="Pitluck S."/>
            <person name="Liolios K."/>
            <person name="Ivanova N."/>
            <person name="Mavromatis K."/>
            <person name="Mikhailova N."/>
            <person name="Ovchinnikova G."/>
            <person name="Pati A."/>
            <person name="Brambilla E."/>
            <person name="Chen A."/>
            <person name="Palaniappan K."/>
            <person name="Land M."/>
            <person name="Hauser L."/>
            <person name="Chang Y.J."/>
            <person name="Jeffries C.D."/>
            <person name="Rohde M."/>
            <person name="Sikorski J."/>
            <person name="Spring S."/>
            <person name="Goker M."/>
            <person name="Detter J.C."/>
            <person name="Woyke T."/>
            <person name="Bristow J."/>
            <person name="Eisen J.A."/>
            <person name="Markowitz V."/>
            <person name="Hugenholtz P."/>
            <person name="Kyrpides N.C."/>
            <person name="Klenk H.P."/>
        </authorList>
    </citation>
    <scope>NUCLEOTIDE SEQUENCE [LARGE SCALE GENOMIC DNA]</scope>
    <source>
        <strain evidence="12">DSM 12680 / TGB-C1</strain>
    </source>
</reference>
<reference evidence="12" key="1">
    <citation type="journal article" date="2010" name="Stand. Genomic Sci.">
        <title>Complete genome sequence of Syntrophothermus lipocalidus type strain (TGB-C1T).</title>
        <authorList>
            <consortium name="US DOE Joint Genome Institute (JGI-PGF)"/>
            <person name="Djao O."/>
            <person name="Zhang X."/>
            <person name="Lucas S."/>
            <person name="Lapidus A."/>
            <person name="Glavina Del Rio T."/>
            <person name="Nolan M."/>
            <person name="Tice H."/>
            <person name="Cheng J."/>
            <person name="Han C."/>
            <person name="Tapia R."/>
            <person name="Goodwin L."/>
            <person name="Pitluck S."/>
            <person name="Liolios K."/>
            <person name="Ivanova N."/>
            <person name="Mavromatis K."/>
            <person name="Mikhailova N."/>
            <person name="Ovchinnikova G."/>
            <person name="Pati A."/>
            <person name="Brambilla E."/>
            <person name="Chen A."/>
            <person name="Palaniappan K."/>
            <person name="Land M."/>
            <person name="Hauser L."/>
            <person name="Chang Y."/>
            <person name="Jeffries C."/>
            <person name="Rohde M."/>
            <person name="Sikorski J."/>
            <person name="Spring S."/>
            <person name="Goker M."/>
            <person name="Detter J."/>
            <person name="Woyke T."/>
            <person name="Bristow J."/>
            <person name="Eisen J."/>
            <person name="Markowitz V."/>
            <person name="Hugenholtz P."/>
            <person name="Kyrpides N."/>
            <person name="Klenk H."/>
        </authorList>
    </citation>
    <scope>NUCLEOTIDE SEQUENCE [LARGE SCALE GENOMIC DNA]</scope>
    <source>
        <strain evidence="12">DSM 12680 / TGB-C1</strain>
    </source>
</reference>
<comment type="subunit">
    <text evidence="9">Monomer.</text>
</comment>
<feature type="binding site" evidence="9">
    <location>
        <position position="389"/>
    </location>
    <ligand>
        <name>phosphoenolpyruvate</name>
        <dbReference type="ChEBI" id="CHEBI:58702"/>
    </ligand>
</feature>
<dbReference type="InterPro" id="IPR036968">
    <property type="entry name" value="Enolpyruvate_Tfrase_sf"/>
</dbReference>
<comment type="subcellular location">
    <subcellularLocation>
        <location evidence="9">Cytoplasm</location>
    </subcellularLocation>
</comment>
<evidence type="ECO:0000256" key="9">
    <source>
        <dbReference type="HAMAP-Rule" id="MF_00210"/>
    </source>
</evidence>
<dbReference type="InterPro" id="IPR023193">
    <property type="entry name" value="EPSP_synthase_CS"/>
</dbReference>
<feature type="binding site" evidence="9">
    <location>
        <position position="169"/>
    </location>
    <ligand>
        <name>3-phosphoshikimate</name>
        <dbReference type="ChEBI" id="CHEBI:145989"/>
    </ligand>
</feature>
<name>D7CP62_SYNLT</name>
<feature type="binding site" evidence="9">
    <location>
        <position position="94"/>
    </location>
    <ligand>
        <name>phosphoenolpyruvate</name>
        <dbReference type="ChEBI" id="CHEBI:58702"/>
    </ligand>
</feature>
<comment type="similarity">
    <text evidence="3 9">Belongs to the EPSP synthase family.</text>
</comment>
<dbReference type="FunFam" id="3.65.10.10:FF:000005">
    <property type="entry name" value="3-phosphoshikimate 1-carboxyvinyltransferase"/>
    <property type="match status" value="1"/>
</dbReference>
<organism evidence="11 12">
    <name type="scientific">Syntrophothermus lipocalidus (strain DSM 12680 / TGB-C1)</name>
    <dbReference type="NCBI Taxonomy" id="643648"/>
    <lineage>
        <taxon>Bacteria</taxon>
        <taxon>Bacillati</taxon>
        <taxon>Bacillota</taxon>
        <taxon>Clostridia</taxon>
        <taxon>Eubacteriales</taxon>
        <taxon>Syntrophomonadaceae</taxon>
        <taxon>Syntrophothermus</taxon>
    </lineage>
</organism>
<comment type="catalytic activity">
    <reaction evidence="8">
        <text>3-phosphoshikimate + phosphoenolpyruvate = 5-O-(1-carboxyvinyl)-3-phosphoshikimate + phosphate</text>
        <dbReference type="Rhea" id="RHEA:21256"/>
        <dbReference type="ChEBI" id="CHEBI:43474"/>
        <dbReference type="ChEBI" id="CHEBI:57701"/>
        <dbReference type="ChEBI" id="CHEBI:58702"/>
        <dbReference type="ChEBI" id="CHEBI:145989"/>
        <dbReference type="EC" id="2.5.1.19"/>
    </reaction>
    <physiologicalReaction direction="left-to-right" evidence="8">
        <dbReference type="Rhea" id="RHEA:21257"/>
    </physiologicalReaction>
</comment>
<dbReference type="GO" id="GO:0003866">
    <property type="term" value="F:3-phosphoshikimate 1-carboxyvinyltransferase activity"/>
    <property type="evidence" value="ECO:0007669"/>
    <property type="project" value="UniProtKB-UniRule"/>
</dbReference>
<sequence length="430" mass="45666">MDVTVRRAPKGLRGTITLPADKSISHRSVMLAALAQGKSRVKNFLRARDTLATVRCVRALGVNIMDNGEDLIIEGRGLGGFLQPEDILDCENSGTTMRLMSGTLSACSFFSVLTGDSSLRSRPMARVVEPLRLMGARIDGRDGGRLAPLAIRGGNLKGIDYTLPVPSAQVKSAVLLAGLGVEGETVVREKVPSRDHTERMLAGMGAEIFAENGVIRLQPGRELEPFDMSVPADISSAAFWIVAATLVPESEVLIPGVGVNPTRSGVLRVLASMGARIELQNQRVVGGEPVADIRVVSAGNLIGTTVAGEIVPSLIDEIPVLAVAMAMARGESVVRDASELRVKETDRILAVCTCLRRLGVEVEETEDGFYVRGQGRLTGAKVDSYGDHRIAMAMGIAGLVAEGETIVKGAEAVNISYPGFWAELARFAGR</sequence>
<feature type="binding site" evidence="9">
    <location>
        <position position="347"/>
    </location>
    <ligand>
        <name>phosphoenolpyruvate</name>
        <dbReference type="ChEBI" id="CHEBI:58702"/>
    </ligand>
</feature>
<dbReference type="NCBIfam" id="TIGR01356">
    <property type="entry name" value="aroA"/>
    <property type="match status" value="1"/>
</dbReference>
<dbReference type="Gene3D" id="3.65.10.10">
    <property type="entry name" value="Enolpyruvate transferase domain"/>
    <property type="match status" value="2"/>
</dbReference>
<dbReference type="KEGG" id="slp:Slip_1740"/>
<dbReference type="OrthoDB" id="9809920at2"/>
<dbReference type="PIRSF" id="PIRSF000505">
    <property type="entry name" value="EPSPS"/>
    <property type="match status" value="1"/>
</dbReference>
<dbReference type="FunFam" id="3.65.10.10:FF:000006">
    <property type="entry name" value="3-phosphoshikimate 1-carboxyvinyltransferase"/>
    <property type="match status" value="1"/>
</dbReference>
<comment type="function">
    <text evidence="1 9">Catalyzes the transfer of the enolpyruvyl moiety of phosphoenolpyruvate (PEP) to the 5-hydroxyl of shikimate-3-phosphate (S3P) to produce enolpyruvyl shikimate-3-phosphate and inorganic phosphate.</text>
</comment>
<evidence type="ECO:0000256" key="4">
    <source>
        <dbReference type="ARBA" id="ARBA00022490"/>
    </source>
</evidence>
<dbReference type="GO" id="GO:0005737">
    <property type="term" value="C:cytoplasm"/>
    <property type="evidence" value="ECO:0007669"/>
    <property type="project" value="UniProtKB-SubCell"/>
</dbReference>
<dbReference type="HAMAP" id="MF_00210">
    <property type="entry name" value="EPSP_synth"/>
    <property type="match status" value="1"/>
</dbReference>
<evidence type="ECO:0000256" key="3">
    <source>
        <dbReference type="ARBA" id="ARBA00009948"/>
    </source>
</evidence>
<feature type="binding site" evidence="9">
    <location>
        <position position="22"/>
    </location>
    <ligand>
        <name>3-phosphoshikimate</name>
        <dbReference type="ChEBI" id="CHEBI:145989"/>
    </ligand>
</feature>
<dbReference type="InterPro" id="IPR001986">
    <property type="entry name" value="Enolpyruvate_Tfrase_dom"/>
</dbReference>
<proteinExistence type="inferred from homology"/>
<dbReference type="PANTHER" id="PTHR21090">
    <property type="entry name" value="AROM/DEHYDROQUINATE SYNTHASE"/>
    <property type="match status" value="1"/>
</dbReference>
<feature type="binding site" evidence="9">
    <location>
        <position position="167"/>
    </location>
    <ligand>
        <name>3-phosphoshikimate</name>
        <dbReference type="ChEBI" id="CHEBI:145989"/>
    </ligand>
</feature>
<feature type="binding site" evidence="9">
    <location>
        <position position="23"/>
    </location>
    <ligand>
        <name>3-phosphoshikimate</name>
        <dbReference type="ChEBI" id="CHEBI:145989"/>
    </ligand>
</feature>
<gene>
    <name evidence="9" type="primary">aroA</name>
    <name evidence="11" type="ordered locus">Slip_1740</name>
</gene>
<dbReference type="Pfam" id="PF00275">
    <property type="entry name" value="EPSP_synthase"/>
    <property type="match status" value="1"/>
</dbReference>
<evidence type="ECO:0000256" key="8">
    <source>
        <dbReference type="ARBA" id="ARBA00044633"/>
    </source>
</evidence>
<feature type="binding site" evidence="9">
    <location>
        <position position="22"/>
    </location>
    <ligand>
        <name>phosphoenolpyruvate</name>
        <dbReference type="ChEBI" id="CHEBI:58702"/>
    </ligand>
</feature>
<comment type="caution">
    <text evidence="9">Lacks conserved residue(s) required for the propagation of feature annotation.</text>
</comment>
<dbReference type="STRING" id="643648.Slip_1740"/>
<dbReference type="InterPro" id="IPR006264">
    <property type="entry name" value="EPSP_synthase"/>
</dbReference>
<accession>D7CP62</accession>
<dbReference type="AlphaFoldDB" id="D7CP62"/>
<evidence type="ECO:0000256" key="1">
    <source>
        <dbReference type="ARBA" id="ARBA00002174"/>
    </source>
</evidence>
<dbReference type="EC" id="2.5.1.19" evidence="9"/>
<keyword evidence="5 9" id="KW-0028">Amino-acid biosynthesis</keyword>
<dbReference type="SUPFAM" id="SSF55205">
    <property type="entry name" value="EPT/RTPC-like"/>
    <property type="match status" value="1"/>
</dbReference>
<evidence type="ECO:0000259" key="10">
    <source>
        <dbReference type="Pfam" id="PF00275"/>
    </source>
</evidence>
<dbReference type="UniPathway" id="UPA00053">
    <property type="reaction ID" value="UER00089"/>
</dbReference>
<dbReference type="eggNOG" id="COG0128">
    <property type="taxonomic scope" value="Bacteria"/>
</dbReference>
<feature type="binding site" evidence="9">
    <location>
        <position position="316"/>
    </location>
    <ligand>
        <name>3-phosphoshikimate</name>
        <dbReference type="ChEBI" id="CHEBI:145989"/>
    </ligand>
</feature>
<evidence type="ECO:0000256" key="2">
    <source>
        <dbReference type="ARBA" id="ARBA00004811"/>
    </source>
</evidence>
<feature type="binding site" evidence="9">
    <location>
        <position position="27"/>
    </location>
    <ligand>
        <name>3-phosphoshikimate</name>
        <dbReference type="ChEBI" id="CHEBI:145989"/>
    </ligand>
</feature>
<evidence type="ECO:0000256" key="5">
    <source>
        <dbReference type="ARBA" id="ARBA00022605"/>
    </source>
</evidence>
<dbReference type="GO" id="GO:0008652">
    <property type="term" value="P:amino acid biosynthetic process"/>
    <property type="evidence" value="ECO:0007669"/>
    <property type="project" value="UniProtKB-KW"/>
</dbReference>
<evidence type="ECO:0000256" key="6">
    <source>
        <dbReference type="ARBA" id="ARBA00022679"/>
    </source>
</evidence>
<feature type="binding site" evidence="9">
    <location>
        <position position="343"/>
    </location>
    <ligand>
        <name>3-phosphoshikimate</name>
        <dbReference type="ChEBI" id="CHEBI:145989"/>
    </ligand>
</feature>
<comment type="pathway">
    <text evidence="2 9">Metabolic intermediate biosynthesis; chorismate biosynthesis; chorismate from D-erythrose 4-phosphate and phosphoenolpyruvate: step 6/7.</text>
</comment>
<feature type="active site" description="Proton acceptor" evidence="9">
    <location>
        <position position="316"/>
    </location>
</feature>
<dbReference type="InterPro" id="IPR013792">
    <property type="entry name" value="RNA3'P_cycl/enolpyr_Trfase_a/b"/>
</dbReference>
<dbReference type="PROSITE" id="PS00885">
    <property type="entry name" value="EPSP_SYNTHASE_2"/>
    <property type="match status" value="1"/>
</dbReference>
<evidence type="ECO:0000313" key="12">
    <source>
        <dbReference type="Proteomes" id="UP000000378"/>
    </source>
</evidence>
<dbReference type="GO" id="GO:0009423">
    <property type="term" value="P:chorismate biosynthetic process"/>
    <property type="evidence" value="ECO:0007669"/>
    <property type="project" value="UniProtKB-UniRule"/>
</dbReference>
<dbReference type="RefSeq" id="WP_013175899.1">
    <property type="nucleotide sequence ID" value="NC_014220.1"/>
</dbReference>
<keyword evidence="7 9" id="KW-0057">Aromatic amino acid biosynthesis</keyword>
<protein>
    <recommendedName>
        <fullName evidence="9">3-phosphoshikimate 1-carboxyvinyltransferase</fullName>
        <ecNumber evidence="9">2.5.1.19</ecNumber>
    </recommendedName>
    <alternativeName>
        <fullName evidence="9">5-enolpyruvylshikimate-3-phosphate synthase</fullName>
        <shortName evidence="9">EPSP synthase</shortName>
        <shortName evidence="9">EPSPS</shortName>
    </alternativeName>
</protein>
<dbReference type="GO" id="GO:0009073">
    <property type="term" value="P:aromatic amino acid family biosynthetic process"/>
    <property type="evidence" value="ECO:0007669"/>
    <property type="project" value="UniProtKB-KW"/>
</dbReference>
<keyword evidence="12" id="KW-1185">Reference proteome</keyword>
<feature type="domain" description="Enolpyruvate transferase" evidence="10">
    <location>
        <begin position="8"/>
        <end position="424"/>
    </location>
</feature>
<evidence type="ECO:0000313" key="11">
    <source>
        <dbReference type="EMBL" id="ADI02497.1"/>
    </source>
</evidence>
<dbReference type="EMBL" id="CP002048">
    <property type="protein sequence ID" value="ADI02497.1"/>
    <property type="molecule type" value="Genomic_DNA"/>
</dbReference>
<feature type="binding site" evidence="9">
    <location>
        <position position="169"/>
    </location>
    <ligand>
        <name>phosphoenolpyruvate</name>
        <dbReference type="ChEBI" id="CHEBI:58702"/>
    </ligand>
</feature>
<dbReference type="Proteomes" id="UP000000378">
    <property type="component" value="Chromosome"/>
</dbReference>
<dbReference type="HOGENOM" id="CLU_024321_0_1_9"/>
<dbReference type="CDD" id="cd01556">
    <property type="entry name" value="EPSP_synthase"/>
    <property type="match status" value="1"/>
</dbReference>